<name>A0ABS3Q5R2_9GAMM</name>
<dbReference type="RefSeq" id="WP_208149667.1">
    <property type="nucleotide sequence ID" value="NZ_JAGETV010000012.1"/>
</dbReference>
<evidence type="ECO:0000313" key="1">
    <source>
        <dbReference type="EMBL" id="MBO1927498.1"/>
    </source>
</evidence>
<protein>
    <submittedName>
        <fullName evidence="1">Uncharacterized protein</fullName>
    </submittedName>
</protein>
<dbReference type="EMBL" id="JAGETV010000012">
    <property type="protein sequence ID" value="MBO1927498.1"/>
    <property type="molecule type" value="Genomic_DNA"/>
</dbReference>
<keyword evidence="2" id="KW-1185">Reference proteome</keyword>
<reference evidence="1 2" key="1">
    <citation type="submission" date="2021-03" db="EMBL/GenBank/DDBJ databases">
        <title>Thiomicrorhabdus sp.nov.,novel sulfur-oxidizing bacteria isolated from coastal sediment.</title>
        <authorList>
            <person name="Liu X."/>
        </authorList>
    </citation>
    <scope>NUCLEOTIDE SEQUENCE [LARGE SCALE GENOMIC DNA]</scope>
    <source>
        <strain evidence="1 2">6S2-11</strain>
    </source>
</reference>
<gene>
    <name evidence="1" type="ORF">J3998_07895</name>
</gene>
<organism evidence="1 2">
    <name type="scientific">Thiomicrorhabdus marina</name>
    <dbReference type="NCBI Taxonomy" id="2818442"/>
    <lineage>
        <taxon>Bacteria</taxon>
        <taxon>Pseudomonadati</taxon>
        <taxon>Pseudomonadota</taxon>
        <taxon>Gammaproteobacteria</taxon>
        <taxon>Thiotrichales</taxon>
        <taxon>Piscirickettsiaceae</taxon>
        <taxon>Thiomicrorhabdus</taxon>
    </lineage>
</organism>
<dbReference type="Pfam" id="PF18982">
    <property type="entry name" value="JetA"/>
    <property type="match status" value="1"/>
</dbReference>
<comment type="caution">
    <text evidence="1">The sequence shown here is derived from an EMBL/GenBank/DDBJ whole genome shotgun (WGS) entry which is preliminary data.</text>
</comment>
<evidence type="ECO:0000313" key="2">
    <source>
        <dbReference type="Proteomes" id="UP000664835"/>
    </source>
</evidence>
<accession>A0ABS3Q5R2</accession>
<dbReference type="InterPro" id="IPR043773">
    <property type="entry name" value="JetA"/>
</dbReference>
<proteinExistence type="predicted"/>
<sequence>MHFFDHYPDKIFVPLGSQNRRRYLDLIIELHDTFFSEYADFLETSISISKIKDFIEGYIQDQSWSVEEDHDFELRTVEQLKASTNYIYFVLRKSGWISVRKDGVKKEAYMSPRISILVDFLQNAQSYGTGEVGGDVLAIYNAINFLMTSKGATVIDLAQTLTKTTKDSRNLGKQMKNLALHLTDISQDFKSYVKLKDKVKLFFEGFIQGSSFSDYNAIKGHNHPFRYRTEIIEKLFEIEHTPEIRNRLIEAISEHENLLKQDAEEKLIKNIHLIRSVFQNTEHLITKIDISHDRLLRQVNESIKYQRRTPTNAGQLFEEAISLLKEVDDGQVIDSPLPVFKAVSSDSVGRIPRKRPPIKQEAVSLSSAIPEEQKARIQARRDYAERVSLSDQKFLAWLNALFSENYPKVQITSQEVLITEVEDLIGFSNARRLAMEPGKLHSRYRKSLSQYEFTRKSVGLIQHEYMLCNAFTITKKENSAHV</sequence>
<dbReference type="Proteomes" id="UP000664835">
    <property type="component" value="Unassembled WGS sequence"/>
</dbReference>